<feature type="non-terminal residue" evidence="1">
    <location>
        <position position="1"/>
    </location>
</feature>
<sequence>AIQAYNFYYVEEAQAEKREYIELVDSTVRTIIKEEVKAQLPQILPQAISDVATPIIEKNVTESLEAAILTRSSSQP</sequence>
<name>A0A699X0Z8_TANCI</name>
<protein>
    <submittedName>
        <fullName evidence="1">Uncharacterized protein</fullName>
    </submittedName>
</protein>
<gene>
    <name evidence="1" type="ORF">Tci_922740</name>
</gene>
<reference evidence="1" key="1">
    <citation type="journal article" date="2019" name="Sci. Rep.">
        <title>Draft genome of Tanacetum cinerariifolium, the natural source of mosquito coil.</title>
        <authorList>
            <person name="Yamashiro T."/>
            <person name="Shiraishi A."/>
            <person name="Satake H."/>
            <person name="Nakayama K."/>
        </authorList>
    </citation>
    <scope>NUCLEOTIDE SEQUENCE</scope>
</reference>
<comment type="caution">
    <text evidence="1">The sequence shown here is derived from an EMBL/GenBank/DDBJ whole genome shotgun (WGS) entry which is preliminary data.</text>
</comment>
<dbReference type="EMBL" id="BKCJ011761502">
    <property type="protein sequence ID" value="GFD50771.1"/>
    <property type="molecule type" value="Genomic_DNA"/>
</dbReference>
<evidence type="ECO:0000313" key="1">
    <source>
        <dbReference type="EMBL" id="GFD50771.1"/>
    </source>
</evidence>
<proteinExistence type="predicted"/>
<accession>A0A699X0Z8</accession>
<dbReference type="AlphaFoldDB" id="A0A699X0Z8"/>
<organism evidence="1">
    <name type="scientific">Tanacetum cinerariifolium</name>
    <name type="common">Dalmatian daisy</name>
    <name type="synonym">Chrysanthemum cinerariifolium</name>
    <dbReference type="NCBI Taxonomy" id="118510"/>
    <lineage>
        <taxon>Eukaryota</taxon>
        <taxon>Viridiplantae</taxon>
        <taxon>Streptophyta</taxon>
        <taxon>Embryophyta</taxon>
        <taxon>Tracheophyta</taxon>
        <taxon>Spermatophyta</taxon>
        <taxon>Magnoliopsida</taxon>
        <taxon>eudicotyledons</taxon>
        <taxon>Gunneridae</taxon>
        <taxon>Pentapetalae</taxon>
        <taxon>asterids</taxon>
        <taxon>campanulids</taxon>
        <taxon>Asterales</taxon>
        <taxon>Asteraceae</taxon>
        <taxon>Asteroideae</taxon>
        <taxon>Anthemideae</taxon>
        <taxon>Anthemidinae</taxon>
        <taxon>Tanacetum</taxon>
    </lineage>
</organism>